<dbReference type="InterPro" id="IPR006461">
    <property type="entry name" value="PLAC_motif_containing"/>
</dbReference>
<accession>A0A9D4I5J1</accession>
<protein>
    <submittedName>
        <fullName evidence="2">Uncharacterized protein</fullName>
    </submittedName>
</protein>
<comment type="similarity">
    <text evidence="1">Belongs to the cornifelin family.</text>
</comment>
<reference evidence="2" key="2">
    <citation type="submission" date="2020-11" db="EMBL/GenBank/DDBJ databases">
        <authorList>
            <person name="McCartney M.A."/>
            <person name="Auch B."/>
            <person name="Kono T."/>
            <person name="Mallez S."/>
            <person name="Becker A."/>
            <person name="Gohl D.M."/>
            <person name="Silverstein K.A.T."/>
            <person name="Koren S."/>
            <person name="Bechman K.B."/>
            <person name="Herman A."/>
            <person name="Abrahante J.E."/>
            <person name="Garbe J."/>
        </authorList>
    </citation>
    <scope>NUCLEOTIDE SEQUENCE</scope>
    <source>
        <strain evidence="2">Duluth1</strain>
        <tissue evidence="2">Whole animal</tissue>
    </source>
</reference>
<evidence type="ECO:0000313" key="2">
    <source>
        <dbReference type="EMBL" id="KAH3750881.1"/>
    </source>
</evidence>
<name>A0A9D4I5J1_DREPO</name>
<dbReference type="PANTHER" id="PTHR15907">
    <property type="entry name" value="DUF614 FAMILY PROTEIN-RELATED"/>
    <property type="match status" value="1"/>
</dbReference>
<evidence type="ECO:0000313" key="3">
    <source>
        <dbReference type="Proteomes" id="UP000828390"/>
    </source>
</evidence>
<dbReference type="AlphaFoldDB" id="A0A9D4I5J1"/>
<evidence type="ECO:0000256" key="1">
    <source>
        <dbReference type="ARBA" id="ARBA00009024"/>
    </source>
</evidence>
<comment type="caution">
    <text evidence="2">The sequence shown here is derived from an EMBL/GenBank/DDBJ whole genome shotgun (WGS) entry which is preliminary data.</text>
</comment>
<dbReference type="Pfam" id="PF04749">
    <property type="entry name" value="PLAC8"/>
    <property type="match status" value="1"/>
</dbReference>
<organism evidence="2 3">
    <name type="scientific">Dreissena polymorpha</name>
    <name type="common">Zebra mussel</name>
    <name type="synonym">Mytilus polymorpha</name>
    <dbReference type="NCBI Taxonomy" id="45954"/>
    <lineage>
        <taxon>Eukaryota</taxon>
        <taxon>Metazoa</taxon>
        <taxon>Spiralia</taxon>
        <taxon>Lophotrochozoa</taxon>
        <taxon>Mollusca</taxon>
        <taxon>Bivalvia</taxon>
        <taxon>Autobranchia</taxon>
        <taxon>Heteroconchia</taxon>
        <taxon>Euheterodonta</taxon>
        <taxon>Imparidentia</taxon>
        <taxon>Neoheterodontei</taxon>
        <taxon>Myida</taxon>
        <taxon>Dreissenoidea</taxon>
        <taxon>Dreissenidae</taxon>
        <taxon>Dreissena</taxon>
    </lineage>
</organism>
<sequence length="109" mass="11946">MSAEWQHGLLGCFDNISLCLISWLVPCYQFGKNAEAVGESCLMCGLGFLVPVLDIILAIHIRGKIRESKGIQGSVLGDILYWFCCPLCSLVQEAQEVKVGPQAQSMARE</sequence>
<proteinExistence type="inferred from homology"/>
<reference evidence="2" key="1">
    <citation type="journal article" date="2019" name="bioRxiv">
        <title>The Genome of the Zebra Mussel, Dreissena polymorpha: A Resource for Invasive Species Research.</title>
        <authorList>
            <person name="McCartney M.A."/>
            <person name="Auch B."/>
            <person name="Kono T."/>
            <person name="Mallez S."/>
            <person name="Zhang Y."/>
            <person name="Obille A."/>
            <person name="Becker A."/>
            <person name="Abrahante J.E."/>
            <person name="Garbe J."/>
            <person name="Badalamenti J.P."/>
            <person name="Herman A."/>
            <person name="Mangelson H."/>
            <person name="Liachko I."/>
            <person name="Sullivan S."/>
            <person name="Sone E.D."/>
            <person name="Koren S."/>
            <person name="Silverstein K.A.T."/>
            <person name="Beckman K.B."/>
            <person name="Gohl D.M."/>
        </authorList>
    </citation>
    <scope>NUCLEOTIDE SEQUENCE</scope>
    <source>
        <strain evidence="2">Duluth1</strain>
        <tissue evidence="2">Whole animal</tissue>
    </source>
</reference>
<dbReference type="Proteomes" id="UP000828390">
    <property type="component" value="Unassembled WGS sequence"/>
</dbReference>
<gene>
    <name evidence="2" type="ORF">DPMN_185417</name>
</gene>
<dbReference type="NCBIfam" id="TIGR01571">
    <property type="entry name" value="A_thal_Cys_rich"/>
    <property type="match status" value="1"/>
</dbReference>
<dbReference type="EMBL" id="JAIWYP010000010">
    <property type="protein sequence ID" value="KAH3750881.1"/>
    <property type="molecule type" value="Genomic_DNA"/>
</dbReference>
<keyword evidence="3" id="KW-1185">Reference proteome</keyword>